<evidence type="ECO:0000313" key="3">
    <source>
        <dbReference type="Proteomes" id="UP001642464"/>
    </source>
</evidence>
<feature type="domain" description="Peptidase M24" evidence="1">
    <location>
        <begin position="13"/>
        <end position="163"/>
    </location>
</feature>
<dbReference type="InterPro" id="IPR036005">
    <property type="entry name" value="Creatinase/aminopeptidase-like"/>
</dbReference>
<comment type="caution">
    <text evidence="2">The sequence shown here is derived from an EMBL/GenBank/DDBJ whole genome shotgun (WGS) entry which is preliminary data.</text>
</comment>
<dbReference type="EMBL" id="CAXAMM010034769">
    <property type="protein sequence ID" value="CAK9073339.1"/>
    <property type="molecule type" value="Genomic_DNA"/>
</dbReference>
<organism evidence="2 3">
    <name type="scientific">Durusdinium trenchii</name>
    <dbReference type="NCBI Taxonomy" id="1381693"/>
    <lineage>
        <taxon>Eukaryota</taxon>
        <taxon>Sar</taxon>
        <taxon>Alveolata</taxon>
        <taxon>Dinophyceae</taxon>
        <taxon>Suessiales</taxon>
        <taxon>Symbiodiniaceae</taxon>
        <taxon>Durusdinium</taxon>
    </lineage>
</organism>
<dbReference type="SUPFAM" id="SSF55920">
    <property type="entry name" value="Creatinase/aminopeptidase"/>
    <property type="match status" value="1"/>
</dbReference>
<dbReference type="CDD" id="cd01066">
    <property type="entry name" value="APP_MetAP"/>
    <property type="match status" value="1"/>
</dbReference>
<gene>
    <name evidence="2" type="ORF">SCF082_LOCUS35928</name>
</gene>
<dbReference type="PROSITE" id="PS51257">
    <property type="entry name" value="PROKAR_LIPOPROTEIN"/>
    <property type="match status" value="1"/>
</dbReference>
<keyword evidence="3" id="KW-1185">Reference proteome</keyword>
<dbReference type="Proteomes" id="UP001642464">
    <property type="component" value="Unassembled WGS sequence"/>
</dbReference>
<accession>A0ABP0PE61</accession>
<protein>
    <recommendedName>
        <fullName evidence="1">Peptidase M24 domain-containing protein</fullName>
    </recommendedName>
</protein>
<feature type="non-terminal residue" evidence="2">
    <location>
        <position position="172"/>
    </location>
</feature>
<evidence type="ECO:0000259" key="1">
    <source>
        <dbReference type="Pfam" id="PF00557"/>
    </source>
</evidence>
<dbReference type="Gene3D" id="3.90.230.10">
    <property type="entry name" value="Creatinase/methionine aminopeptidase superfamily"/>
    <property type="match status" value="1"/>
</dbReference>
<sequence>MSSRGHRLRDALAEPEVNITENEVWSILHSTVIACDGEYVETRLLNSGPKTNPWMQESGSRRNIGETVQLDTDVVGPFGYYVDFSRTFTAGYGLPSFQATKKQKKHYNLALEMVKHNMALLKPGASFDNVTFNAWPIPEEFQGHKYHVQTHGTGMTGEYPYIFHPSDWASHG</sequence>
<reference evidence="2 3" key="1">
    <citation type="submission" date="2024-02" db="EMBL/GenBank/DDBJ databases">
        <authorList>
            <person name="Chen Y."/>
            <person name="Shah S."/>
            <person name="Dougan E. K."/>
            <person name="Thang M."/>
            <person name="Chan C."/>
        </authorList>
    </citation>
    <scope>NUCLEOTIDE SEQUENCE [LARGE SCALE GENOMIC DNA]</scope>
</reference>
<dbReference type="Pfam" id="PF00557">
    <property type="entry name" value="Peptidase_M24"/>
    <property type="match status" value="1"/>
</dbReference>
<name>A0ABP0PE61_9DINO</name>
<proteinExistence type="predicted"/>
<evidence type="ECO:0000313" key="2">
    <source>
        <dbReference type="EMBL" id="CAK9073339.1"/>
    </source>
</evidence>
<dbReference type="InterPro" id="IPR000994">
    <property type="entry name" value="Pept_M24"/>
</dbReference>